<sequence length="711" mass="79293">MRPRYIALDKKDTHSLTNQIAALLKCLGTANVWIDLSHVEWRIRLGQILWGEPHGDRLDGDSSIHNIECSDEMAEEKYWLLLQILMATELLIRLDAVTQGEEYGAGAFRPMDVVQFERAATPTVKWSLLLARSWLDNIEIVADGKPNKEGEEASASMDDPTKAVDTTFMQNVKAKSVSWLAAIGSRMSFNHGHNHHAPAFPSKHYVIKGRNGQRQVDGLIHFAKKLRWPGIDDYEERISRHMREAVRAKPDTSMCDCGDVPIDSAEETKDYFGTWDVTCQRGNHKERARARRRRLAAALHPSGWMSKSYIFGLMLPGDGLSHFLMATLLENDEVAMSKLGSFANLCGGFVYSGMSFWSTTCIVGRVLAAGKGSAECMGWISTDIIPMGVKDGWLNIDVKDVADDIANLGKKSRIWAKRKLERDSSILGESTDESASPADFTIPWENRYKTQPPNVYVDFASLQLSAPSLSLHPTPLPEIMVTPRHESAPAPDIFSQPSSLTFRVGIDGIPDRQHIFSLTYDVNFVNAHPCAPPRGVRFIKSPSSPTIQEIDVSGEASLGSTSRSVYRMGHPLHKFFNYKVMHISEVIQKKRLTLPELLGAGYPDGRAPGNTVLVIDCMTQIVDMPQSPVLERLVSPSSSPRADRKHSFSFATKMHYESHKRQFGSDLEIMVRSLCSEQGWNTIISRRKRGCLACAIREAGALGYKVIVRVD</sequence>
<organism evidence="1 2">
    <name type="scientific">Zarea fungicola</name>
    <dbReference type="NCBI Taxonomy" id="93591"/>
    <lineage>
        <taxon>Eukaryota</taxon>
        <taxon>Fungi</taxon>
        <taxon>Dikarya</taxon>
        <taxon>Ascomycota</taxon>
        <taxon>Pezizomycotina</taxon>
        <taxon>Sordariomycetes</taxon>
        <taxon>Hypocreomycetidae</taxon>
        <taxon>Hypocreales</taxon>
        <taxon>Cordycipitaceae</taxon>
        <taxon>Zarea</taxon>
    </lineage>
</organism>
<dbReference type="Proteomes" id="UP001143910">
    <property type="component" value="Unassembled WGS sequence"/>
</dbReference>
<gene>
    <name evidence="1" type="ORF">NQ176_g2143</name>
</gene>
<reference evidence="1" key="1">
    <citation type="submission" date="2022-08" db="EMBL/GenBank/DDBJ databases">
        <title>Genome Sequence of Lecanicillium fungicola.</title>
        <authorList>
            <person name="Buettner E."/>
        </authorList>
    </citation>
    <scope>NUCLEOTIDE SEQUENCE</scope>
    <source>
        <strain evidence="1">Babe33</strain>
    </source>
</reference>
<accession>A0ACC1NQR9</accession>
<proteinExistence type="predicted"/>
<evidence type="ECO:0000313" key="1">
    <source>
        <dbReference type="EMBL" id="KAJ2981259.1"/>
    </source>
</evidence>
<evidence type="ECO:0000313" key="2">
    <source>
        <dbReference type="Proteomes" id="UP001143910"/>
    </source>
</evidence>
<keyword evidence="2" id="KW-1185">Reference proteome</keyword>
<name>A0ACC1NQR9_9HYPO</name>
<dbReference type="EMBL" id="JANJQO010000142">
    <property type="protein sequence ID" value="KAJ2981259.1"/>
    <property type="molecule type" value="Genomic_DNA"/>
</dbReference>
<comment type="caution">
    <text evidence="1">The sequence shown here is derived from an EMBL/GenBank/DDBJ whole genome shotgun (WGS) entry which is preliminary data.</text>
</comment>
<protein>
    <submittedName>
        <fullName evidence="1">Uncharacterized protein</fullName>
    </submittedName>
</protein>